<dbReference type="InterPro" id="IPR027417">
    <property type="entry name" value="P-loop_NTPase"/>
</dbReference>
<dbReference type="GO" id="GO:0031297">
    <property type="term" value="P:replication fork processing"/>
    <property type="evidence" value="ECO:0007669"/>
    <property type="project" value="TreeGrafter"/>
</dbReference>
<dbReference type="STRING" id="1890364.A0A2P6NRC9"/>
<evidence type="ECO:0000313" key="6">
    <source>
        <dbReference type="Proteomes" id="UP000241769"/>
    </source>
</evidence>
<dbReference type="GO" id="GO:0043596">
    <property type="term" value="C:nuclear replication fork"/>
    <property type="evidence" value="ECO:0007669"/>
    <property type="project" value="TreeGrafter"/>
</dbReference>
<feature type="compositionally biased region" description="Polar residues" evidence="2">
    <location>
        <begin position="17"/>
        <end position="41"/>
    </location>
</feature>
<comment type="caution">
    <text evidence="5">The sequence shown here is derived from an EMBL/GenBank/DDBJ whole genome shotgun (WGS) entry which is preliminary data.</text>
</comment>
<keyword evidence="5" id="KW-0540">Nuclease</keyword>
<dbReference type="Gene3D" id="3.40.50.10810">
    <property type="entry name" value="Tandem AAA-ATPase domain"/>
    <property type="match status" value="1"/>
</dbReference>
<keyword evidence="5" id="KW-0347">Helicase</keyword>
<keyword evidence="5" id="KW-0255">Endonuclease</keyword>
<dbReference type="SMART" id="SM00490">
    <property type="entry name" value="HELICc"/>
    <property type="match status" value="1"/>
</dbReference>
<feature type="region of interest" description="Disordered" evidence="2">
    <location>
        <begin position="879"/>
        <end position="1028"/>
    </location>
</feature>
<protein>
    <submittedName>
        <fullName evidence="5">DNA annealing helicase and endonuclease ZRANB3-like</fullName>
    </submittedName>
</protein>
<keyword evidence="6" id="KW-1185">Reference proteome</keyword>
<dbReference type="InterPro" id="IPR000330">
    <property type="entry name" value="SNF2_N"/>
</dbReference>
<evidence type="ECO:0000256" key="2">
    <source>
        <dbReference type="SAM" id="MobiDB-lite"/>
    </source>
</evidence>
<dbReference type="PANTHER" id="PTHR45766:SF6">
    <property type="entry name" value="SWI_SNF-RELATED MATRIX-ASSOCIATED ACTIN-DEPENDENT REGULATOR OF CHROMATIN SUBFAMILY A-LIKE PROTEIN 1"/>
    <property type="match status" value="1"/>
</dbReference>
<organism evidence="5 6">
    <name type="scientific">Planoprotostelium fungivorum</name>
    <dbReference type="NCBI Taxonomy" id="1890364"/>
    <lineage>
        <taxon>Eukaryota</taxon>
        <taxon>Amoebozoa</taxon>
        <taxon>Evosea</taxon>
        <taxon>Variosea</taxon>
        <taxon>Cavosteliida</taxon>
        <taxon>Cavosteliaceae</taxon>
        <taxon>Planoprotostelium</taxon>
    </lineage>
</organism>
<feature type="domain" description="Helicase ATP-binding" evidence="3">
    <location>
        <begin position="407"/>
        <end position="560"/>
    </location>
</feature>
<dbReference type="GO" id="GO:0006281">
    <property type="term" value="P:DNA repair"/>
    <property type="evidence" value="ECO:0007669"/>
    <property type="project" value="TreeGrafter"/>
</dbReference>
<sequence>MDDDFDDVDWDQIDQIARQQKTTSAPSVRAPSVTTTTQISGQGVKPSVYFNASPQKQSSAIPRKFTSNAQQDSPSTRFGNPTSSAQRQQTAVQNNAPLSNVMKSSVKSKKNDIFPTSHAYDRSTSNFIKNEKMETPGFSLGLDLVDDIETKKEPPAQMAPKTTILYQTIPQTSTSSVPVKTAPINGSLPIRAPIHPPINRNTVQPTPHVPARNTIQKTNSPAVLPQVTISSNFHPNPQASHSNATSTPSTQLNTVTKPSQTFNPSQNNVPCQLTDKERHEKRMKLLSAGAGGDIKFTILDSETMSAVSVQKSGILDQFFQDFSEATLCTEGIRQWKFPISLYEQIGGYFCREWKRDAPPAKVVELLVKRNFQSHQQEMKNQRETINLDKVPAELLSRMLPFQREGLKFGIQQKGRCLIADEPGLGKTIQAISISTYYKEDWPVLVACPASLRDHWRNEYLRWIPELHESNVVIVDNGKRQIDESCKVVITSWQLLKHFEKHNFQIIIGDESHTIKSWTTNVTRIALPMFKRSKRVILLSGTPMFSKPAEVWPQIDAIDPKLFNNFYNFGRRYCDPREGFHGTDWTGASHLNELYMLLNCTIMIRRLKKDVQQELPKKTRLKVHLEIGKEQRKVLDKINENLISARKARNTARDRETLKEASFQTKTQITQSFQNTGRAKLPAVIKYIKQVLSTEKDDEGKPVKILVFAHHKDPLEGIESALYNAKYPSILIYGETPSVDRQRLVDYFQNDPECRAAILSIKAAGVGLTLTAATVVIFAELYWNPGQITQAEDRAHRIGQKKPVDVRFLLAEGSIDSAMWDIIDRKESILGNTLNGEAGNVLEISSDEKFIANNQQGLDEMDFLQRILDKVAQYEETDQAFKDRRARKRARQKGDDSYDADLLSEDDLPKEEPAKEETKKRKKKRGLLTRIEDSDEETPSTAVSPSPISFPSLTQVAGPRKPNLDSFKLKEDEREGDSLKERLSKLKNEPKRIMVNLDTSEEQDSGKEEEIKPTPPKPKGLSKLAAFKL</sequence>
<dbReference type="SUPFAM" id="SSF52540">
    <property type="entry name" value="P-loop containing nucleoside triphosphate hydrolases"/>
    <property type="match status" value="2"/>
</dbReference>
<dbReference type="EMBL" id="MDYQ01000030">
    <property type="protein sequence ID" value="PRP86521.1"/>
    <property type="molecule type" value="Genomic_DNA"/>
</dbReference>
<keyword evidence="1" id="KW-0378">Hydrolase</keyword>
<dbReference type="SMART" id="SM00487">
    <property type="entry name" value="DEXDc"/>
    <property type="match status" value="1"/>
</dbReference>
<evidence type="ECO:0000313" key="5">
    <source>
        <dbReference type="EMBL" id="PRP86521.1"/>
    </source>
</evidence>
<evidence type="ECO:0000259" key="4">
    <source>
        <dbReference type="PROSITE" id="PS51194"/>
    </source>
</evidence>
<dbReference type="InterPro" id="IPR014001">
    <property type="entry name" value="Helicase_ATP-bd"/>
</dbReference>
<gene>
    <name evidence="5" type="ORF">PROFUN_05303</name>
</gene>
<dbReference type="InterPro" id="IPR049730">
    <property type="entry name" value="SNF2/RAD54-like_C"/>
</dbReference>
<proteinExistence type="predicted"/>
<dbReference type="InterPro" id="IPR038718">
    <property type="entry name" value="SNF2-like_sf"/>
</dbReference>
<feature type="region of interest" description="Disordered" evidence="2">
    <location>
        <begin position="17"/>
        <end position="102"/>
    </location>
</feature>
<dbReference type="Pfam" id="PF00271">
    <property type="entry name" value="Helicase_C"/>
    <property type="match status" value="1"/>
</dbReference>
<dbReference type="InterPro" id="IPR001650">
    <property type="entry name" value="Helicase_C-like"/>
</dbReference>
<dbReference type="Proteomes" id="UP000241769">
    <property type="component" value="Unassembled WGS sequence"/>
</dbReference>
<dbReference type="PROSITE" id="PS51194">
    <property type="entry name" value="HELICASE_CTER"/>
    <property type="match status" value="1"/>
</dbReference>
<name>A0A2P6NRC9_9EUKA</name>
<dbReference type="PROSITE" id="PS51192">
    <property type="entry name" value="HELICASE_ATP_BIND_1"/>
    <property type="match status" value="1"/>
</dbReference>
<reference evidence="5 6" key="1">
    <citation type="journal article" date="2018" name="Genome Biol. Evol.">
        <title>Multiple Roots of Fruiting Body Formation in Amoebozoa.</title>
        <authorList>
            <person name="Hillmann F."/>
            <person name="Forbes G."/>
            <person name="Novohradska S."/>
            <person name="Ferling I."/>
            <person name="Riege K."/>
            <person name="Groth M."/>
            <person name="Westermann M."/>
            <person name="Marz M."/>
            <person name="Spaller T."/>
            <person name="Winckler T."/>
            <person name="Schaap P."/>
            <person name="Glockner G."/>
        </authorList>
    </citation>
    <scope>NUCLEOTIDE SEQUENCE [LARGE SCALE GENOMIC DNA]</scope>
    <source>
        <strain evidence="5 6">Jena</strain>
    </source>
</reference>
<dbReference type="OrthoDB" id="2801544at2759"/>
<dbReference type="GO" id="GO:0004386">
    <property type="term" value="F:helicase activity"/>
    <property type="evidence" value="ECO:0007669"/>
    <property type="project" value="UniProtKB-KW"/>
</dbReference>
<dbReference type="AlphaFoldDB" id="A0A2P6NRC9"/>
<accession>A0A2P6NRC9</accession>
<dbReference type="Pfam" id="PF00176">
    <property type="entry name" value="SNF2-rel_dom"/>
    <property type="match status" value="1"/>
</dbReference>
<dbReference type="GO" id="GO:0016787">
    <property type="term" value="F:hydrolase activity"/>
    <property type="evidence" value="ECO:0007669"/>
    <property type="project" value="UniProtKB-KW"/>
</dbReference>
<feature type="compositionally biased region" description="Acidic residues" evidence="2">
    <location>
        <begin position="896"/>
        <end position="908"/>
    </location>
</feature>
<dbReference type="Gene3D" id="3.40.50.300">
    <property type="entry name" value="P-loop containing nucleotide triphosphate hydrolases"/>
    <property type="match status" value="1"/>
</dbReference>
<dbReference type="CDD" id="cd18793">
    <property type="entry name" value="SF2_C_SNF"/>
    <property type="match status" value="1"/>
</dbReference>
<dbReference type="InParanoid" id="A0A2P6NRC9"/>
<feature type="compositionally biased region" description="Polar residues" evidence="2">
    <location>
        <begin position="938"/>
        <end position="954"/>
    </location>
</feature>
<keyword evidence="5" id="KW-0067">ATP-binding</keyword>
<dbReference type="PANTHER" id="PTHR45766">
    <property type="entry name" value="DNA ANNEALING HELICASE AND ENDONUCLEASE ZRANB3 FAMILY MEMBER"/>
    <property type="match status" value="1"/>
</dbReference>
<dbReference type="CDD" id="cd18010">
    <property type="entry name" value="DEXHc_HARP_SMARCAL1"/>
    <property type="match status" value="1"/>
</dbReference>
<feature type="domain" description="Helicase C-terminal" evidence="4">
    <location>
        <begin position="686"/>
        <end position="849"/>
    </location>
</feature>
<dbReference type="GO" id="GO:0004519">
    <property type="term" value="F:endonuclease activity"/>
    <property type="evidence" value="ECO:0007669"/>
    <property type="project" value="UniProtKB-KW"/>
</dbReference>
<feature type="region of interest" description="Disordered" evidence="2">
    <location>
        <begin position="229"/>
        <end position="271"/>
    </location>
</feature>
<feature type="compositionally biased region" description="Basic and acidic residues" evidence="2">
    <location>
        <begin position="909"/>
        <end position="918"/>
    </location>
</feature>
<evidence type="ECO:0000259" key="3">
    <source>
        <dbReference type="PROSITE" id="PS51192"/>
    </source>
</evidence>
<keyword evidence="5" id="KW-0547">Nucleotide-binding</keyword>
<dbReference type="GO" id="GO:0005524">
    <property type="term" value="F:ATP binding"/>
    <property type="evidence" value="ECO:0007669"/>
    <property type="project" value="InterPro"/>
</dbReference>
<feature type="compositionally biased region" description="Basic and acidic residues" evidence="2">
    <location>
        <begin position="966"/>
        <end position="991"/>
    </location>
</feature>
<feature type="compositionally biased region" description="Polar residues" evidence="2">
    <location>
        <begin position="50"/>
        <end position="98"/>
    </location>
</feature>
<evidence type="ECO:0000256" key="1">
    <source>
        <dbReference type="ARBA" id="ARBA00022801"/>
    </source>
</evidence>